<keyword evidence="2" id="KW-0436">Ligase</keyword>
<feature type="domain" description="CobB/CobQ-like glutamine amidotransferase" evidence="3">
    <location>
        <begin position="4"/>
        <end position="212"/>
    </location>
</feature>
<gene>
    <name evidence="2" type="primary">gatD</name>
    <name evidence="5" type="ORF">D9543_02430</name>
    <name evidence="4" type="ORF">GWO63_001070</name>
</gene>
<dbReference type="EMBL" id="JAACBX020000001">
    <property type="protein sequence ID" value="MBM0242921.1"/>
    <property type="molecule type" value="Genomic_DNA"/>
</dbReference>
<evidence type="ECO:0000256" key="2">
    <source>
        <dbReference type="HAMAP-Rule" id="MF_02213"/>
    </source>
</evidence>
<dbReference type="SUPFAM" id="SSF52317">
    <property type="entry name" value="Class I glutamine amidotransferase-like"/>
    <property type="match status" value="1"/>
</dbReference>
<dbReference type="GO" id="GO:0016740">
    <property type="term" value="F:transferase activity"/>
    <property type="evidence" value="ECO:0007669"/>
    <property type="project" value="UniProtKB-KW"/>
</dbReference>
<dbReference type="EMBL" id="REGC01000002">
    <property type="protein sequence ID" value="RMB63687.1"/>
    <property type="molecule type" value="Genomic_DNA"/>
</dbReference>
<dbReference type="AlphaFoldDB" id="A0A3M0GGL8"/>
<comment type="subunit">
    <text evidence="2">Forms a heterodimer with MurT.</text>
</comment>
<dbReference type="GO" id="GO:0140282">
    <property type="term" value="F:carbon-nitrogen ligase activity on lipid II"/>
    <property type="evidence" value="ECO:0007669"/>
    <property type="project" value="UniProtKB-UniRule"/>
</dbReference>
<comment type="catalytic activity">
    <reaction evidence="2">
        <text>beta-D-GlcNAc-(1-&gt;4)-Mur2Ac(oyl-L-Ala-gamma-D-Glu-L-Lys-D-Ala-D-Ala)-di-trans,octa-cis-undecaprenyl diphosphate + L-glutamine + ATP + H2O = beta-D-GlcNAc-(1-&gt;4)-Mur2Ac(oyl-L-Ala-D-isoglutaminyl-L-Lys-D-Ala-D-Ala)-di-trans,octa-cis-undecaprenyl diphosphate + L-glutamate + ADP + phosphate + H(+)</text>
        <dbReference type="Rhea" id="RHEA:57928"/>
        <dbReference type="ChEBI" id="CHEBI:15377"/>
        <dbReference type="ChEBI" id="CHEBI:15378"/>
        <dbReference type="ChEBI" id="CHEBI:29985"/>
        <dbReference type="ChEBI" id="CHEBI:30616"/>
        <dbReference type="ChEBI" id="CHEBI:43474"/>
        <dbReference type="ChEBI" id="CHEBI:58359"/>
        <dbReference type="ChEBI" id="CHEBI:60033"/>
        <dbReference type="ChEBI" id="CHEBI:62233"/>
        <dbReference type="ChEBI" id="CHEBI:456216"/>
        <dbReference type="EC" id="6.3.5.13"/>
    </reaction>
</comment>
<dbReference type="PANTHER" id="PTHR21343:SF9">
    <property type="entry name" value="LIPID II ISOGLUTAMINYL SYNTHASE (GLUTAMINE-HYDROLYZING) SUBUNIT GATD"/>
    <property type="match status" value="1"/>
</dbReference>
<keyword evidence="2" id="KW-0133">Cell shape</keyword>
<dbReference type="GO" id="GO:0009236">
    <property type="term" value="P:cobalamin biosynthetic process"/>
    <property type="evidence" value="ECO:0007669"/>
    <property type="project" value="InterPro"/>
</dbReference>
<dbReference type="PROSITE" id="PS51274">
    <property type="entry name" value="GATASE_COBBQ"/>
    <property type="match status" value="1"/>
</dbReference>
<reference evidence="5 6" key="1">
    <citation type="submission" date="2018-10" db="EMBL/GenBank/DDBJ databases">
        <title>Corynebacterium macginleyi genome sequencing and assembly of the type strain and two clinical samples.</title>
        <authorList>
            <person name="Bernier A.-M."/>
            <person name="Bernard K."/>
        </authorList>
    </citation>
    <scope>NUCLEOTIDE SEQUENCE [LARGE SCALE GENOMIC DNA]</scope>
    <source>
        <strain evidence="5 6">NML 120205</strain>
    </source>
</reference>
<organism evidence="5 6">
    <name type="scientific">Corynebacterium macginleyi</name>
    <dbReference type="NCBI Taxonomy" id="38290"/>
    <lineage>
        <taxon>Bacteria</taxon>
        <taxon>Bacillati</taxon>
        <taxon>Actinomycetota</taxon>
        <taxon>Actinomycetes</taxon>
        <taxon>Mycobacteriales</taxon>
        <taxon>Corynebacteriaceae</taxon>
        <taxon>Corynebacterium</taxon>
    </lineage>
</organism>
<dbReference type="PANTHER" id="PTHR21343">
    <property type="entry name" value="DETHIOBIOTIN SYNTHETASE"/>
    <property type="match status" value="1"/>
</dbReference>
<protein>
    <recommendedName>
        <fullName evidence="2">Lipid II isoglutaminyl synthase (glutamine-hydrolyzing) subunit GatD</fullName>
        <ecNumber evidence="2">6.3.5.13</ecNumber>
    </recommendedName>
    <alternativeName>
        <fullName evidence="2">Lipid II isoglutaminyl synthase glutaminase subunit</fullName>
        <ecNumber evidence="2">3.5.1.2</ecNumber>
    </alternativeName>
</protein>
<proteinExistence type="inferred from homology"/>
<evidence type="ECO:0000256" key="1">
    <source>
        <dbReference type="ARBA" id="ARBA00022962"/>
    </source>
</evidence>
<dbReference type="InterPro" id="IPR033949">
    <property type="entry name" value="CobQ_GATase1"/>
</dbReference>
<dbReference type="CDD" id="cd01750">
    <property type="entry name" value="GATase1_CobQ"/>
    <property type="match status" value="1"/>
</dbReference>
<dbReference type="GO" id="GO:0004359">
    <property type="term" value="F:glutaminase activity"/>
    <property type="evidence" value="ECO:0007669"/>
    <property type="project" value="UniProtKB-UniRule"/>
</dbReference>
<keyword evidence="2" id="KW-0961">Cell wall biogenesis/degradation</keyword>
<name>A0A3M0GGL8_9CORY</name>
<comment type="pathway">
    <text evidence="2">Cell wall biogenesis; peptidoglycan biosynthesis.</text>
</comment>
<evidence type="ECO:0000259" key="3">
    <source>
        <dbReference type="Pfam" id="PF07685"/>
    </source>
</evidence>
<evidence type="ECO:0000313" key="5">
    <source>
        <dbReference type="EMBL" id="RMB63687.1"/>
    </source>
</evidence>
<feature type="active site" description="Nucleophile" evidence="2">
    <location>
        <position position="90"/>
    </location>
</feature>
<comment type="catalytic activity">
    <reaction evidence="2">
        <text>L-glutamine + H2O = L-glutamate + NH4(+)</text>
        <dbReference type="Rhea" id="RHEA:15889"/>
        <dbReference type="ChEBI" id="CHEBI:15377"/>
        <dbReference type="ChEBI" id="CHEBI:28938"/>
        <dbReference type="ChEBI" id="CHEBI:29985"/>
        <dbReference type="ChEBI" id="CHEBI:58359"/>
        <dbReference type="EC" id="3.5.1.2"/>
    </reaction>
</comment>
<evidence type="ECO:0000313" key="7">
    <source>
        <dbReference type="Proteomes" id="UP001518680"/>
    </source>
</evidence>
<keyword evidence="5" id="KW-0808">Transferase</keyword>
<dbReference type="InterPro" id="IPR011698">
    <property type="entry name" value="GATase_3"/>
</dbReference>
<dbReference type="InterPro" id="IPR043702">
    <property type="entry name" value="Lipid_II_synth_GatD"/>
</dbReference>
<keyword evidence="7" id="KW-1185">Reference proteome</keyword>
<comment type="function">
    <text evidence="2">The lipid II isoglutaminyl synthase complex catalyzes the formation of alpha-D-isoglutamine in the cell wall lipid II stem peptide. The GatD subunit catalyzes the hydrolysis of glutamine to glutamate and ammonia. The resulting ammonia molecule is channeled to the active site of MurT.</text>
</comment>
<dbReference type="Proteomes" id="UP000270649">
    <property type="component" value="Unassembled WGS sequence"/>
</dbReference>
<feature type="active site" evidence="2">
    <location>
        <position position="205"/>
    </location>
</feature>
<sequence length="257" mass="26571">MLNIGLVLPDVLGTYGDDGNALVLRQRARMRGLDAEIHPIRLGEPVPETLDIYTIGGGEDTAQILAANHLIADGGLTRAANSGRPILAICAGLQVLGESFRASGRVIDGVGLIDATTAGMQDRAIGEVASTPTGAGVTADLTEPLTGFENHLGATILGPSARPLGTLTRGNGNADQAATADLADGSAQRTYEGAVQGSVIATYMHGPALARNPQLADLLLAQAMGISLADLDPLDIPAIDRLRTERFNASEPPRSQR</sequence>
<dbReference type="OrthoDB" id="9782045at2"/>
<reference evidence="4 7" key="2">
    <citation type="submission" date="2021-01" db="EMBL/GenBank/DDBJ databases">
        <title>Complete genome sequences of Corynebacterium macginleyi strains isolated from infectious keratitis.</title>
        <authorList>
            <person name="Sagerfors S."/>
            <person name="Poehlein A."/>
            <person name="Soderquist B."/>
            <person name="Bruggemann H."/>
        </authorList>
    </citation>
    <scope>NUCLEOTIDE SEQUENCE [LARGE SCALE GENOMIC DNA]</scope>
    <source>
        <strain evidence="4 7">12T220</strain>
    </source>
</reference>
<dbReference type="InterPro" id="IPR029062">
    <property type="entry name" value="Class_I_gatase-like"/>
</dbReference>
<accession>A0A3M0GGL8</accession>
<keyword evidence="2" id="KW-0573">Peptidoglycan synthesis</keyword>
<dbReference type="UniPathway" id="UPA00219"/>
<dbReference type="GeneID" id="92745158"/>
<dbReference type="EC" id="3.5.1.2" evidence="2"/>
<keyword evidence="2" id="KW-0378">Hydrolase</keyword>
<dbReference type="EC" id="6.3.5.13" evidence="2"/>
<dbReference type="Gene3D" id="3.40.50.880">
    <property type="match status" value="1"/>
</dbReference>
<dbReference type="GO" id="GO:0071555">
    <property type="term" value="P:cell wall organization"/>
    <property type="evidence" value="ECO:0007669"/>
    <property type="project" value="UniProtKB-KW"/>
</dbReference>
<dbReference type="GO" id="GO:0009252">
    <property type="term" value="P:peptidoglycan biosynthetic process"/>
    <property type="evidence" value="ECO:0007669"/>
    <property type="project" value="UniProtKB-UniRule"/>
</dbReference>
<evidence type="ECO:0000313" key="4">
    <source>
        <dbReference type="EMBL" id="MBM0242921.1"/>
    </source>
</evidence>
<dbReference type="GO" id="GO:0008360">
    <property type="term" value="P:regulation of cell shape"/>
    <property type="evidence" value="ECO:0007669"/>
    <property type="project" value="UniProtKB-KW"/>
</dbReference>
<dbReference type="Proteomes" id="UP001518680">
    <property type="component" value="Unassembled WGS sequence"/>
</dbReference>
<dbReference type="Pfam" id="PF07685">
    <property type="entry name" value="GATase_3"/>
    <property type="match status" value="1"/>
</dbReference>
<feature type="binding site" evidence="2">
    <location>
        <position position="123"/>
    </location>
    <ligand>
        <name>substrate</name>
    </ligand>
</feature>
<dbReference type="HAMAP" id="MF_02213">
    <property type="entry name" value="Lipid_II_synth_GatD"/>
    <property type="match status" value="1"/>
</dbReference>
<dbReference type="RefSeq" id="WP_121911225.1">
    <property type="nucleotide sequence ID" value="NZ_CP069516.1"/>
</dbReference>
<evidence type="ECO:0000313" key="6">
    <source>
        <dbReference type="Proteomes" id="UP000270649"/>
    </source>
</evidence>
<comment type="similarity">
    <text evidence="2">Belongs to the CobB/CobQ family. GatD subfamily.</text>
</comment>
<keyword evidence="1 2" id="KW-0315">Glutamine amidotransferase</keyword>
<comment type="caution">
    <text evidence="5">The sequence shown here is derived from an EMBL/GenBank/DDBJ whole genome shotgun (WGS) entry which is preliminary data.</text>
</comment>